<keyword evidence="1" id="KW-0472">Membrane</keyword>
<feature type="transmembrane region" description="Helical" evidence="1">
    <location>
        <begin position="144"/>
        <end position="164"/>
    </location>
</feature>
<name>A0AAD5LXQ5_PARTN</name>
<organism evidence="2 3">
    <name type="scientific">Parelaphostrongylus tenuis</name>
    <name type="common">Meningeal worm</name>
    <dbReference type="NCBI Taxonomy" id="148309"/>
    <lineage>
        <taxon>Eukaryota</taxon>
        <taxon>Metazoa</taxon>
        <taxon>Ecdysozoa</taxon>
        <taxon>Nematoda</taxon>
        <taxon>Chromadorea</taxon>
        <taxon>Rhabditida</taxon>
        <taxon>Rhabditina</taxon>
        <taxon>Rhabditomorpha</taxon>
        <taxon>Strongyloidea</taxon>
        <taxon>Metastrongylidae</taxon>
        <taxon>Parelaphostrongylus</taxon>
    </lineage>
</organism>
<dbReference type="EMBL" id="JAHQIW010000493">
    <property type="protein sequence ID" value="KAJ1348390.1"/>
    <property type="molecule type" value="Genomic_DNA"/>
</dbReference>
<dbReference type="Gene3D" id="1.10.287.70">
    <property type="match status" value="1"/>
</dbReference>
<accession>A0AAD5LXQ5</accession>
<keyword evidence="3" id="KW-1185">Reference proteome</keyword>
<sequence length="173" mass="20077">MALVTFLMLSKCLRHHGKALILNTTVIAFLIIYTLIGGFIFLHFEYNYAQFMKMNDTLAKKECIERTVEKLPRGRRSKCIHNARRENNLNNLKCVDCAQFSMKVMYSERRKDRNLRSSHETDFAHVIAEKCLTEAQATDPRLEWSFKTAALFGFGILTTLGIIIDMEKLNQEH</sequence>
<keyword evidence="1" id="KW-0812">Transmembrane</keyword>
<dbReference type="SUPFAM" id="SSF81324">
    <property type="entry name" value="Voltage-gated potassium channels"/>
    <property type="match status" value="1"/>
</dbReference>
<feature type="transmembrane region" description="Helical" evidence="1">
    <location>
        <begin position="20"/>
        <end position="44"/>
    </location>
</feature>
<evidence type="ECO:0000256" key="1">
    <source>
        <dbReference type="SAM" id="Phobius"/>
    </source>
</evidence>
<dbReference type="Proteomes" id="UP001196413">
    <property type="component" value="Unassembled WGS sequence"/>
</dbReference>
<comment type="caution">
    <text evidence="2">The sequence shown here is derived from an EMBL/GenBank/DDBJ whole genome shotgun (WGS) entry which is preliminary data.</text>
</comment>
<dbReference type="AlphaFoldDB" id="A0AAD5LXQ5"/>
<gene>
    <name evidence="2" type="ORF">KIN20_003684</name>
</gene>
<keyword evidence="1" id="KW-1133">Transmembrane helix</keyword>
<reference evidence="2" key="1">
    <citation type="submission" date="2021-06" db="EMBL/GenBank/DDBJ databases">
        <title>Parelaphostrongylus tenuis whole genome reference sequence.</title>
        <authorList>
            <person name="Garwood T.J."/>
            <person name="Larsen P.A."/>
            <person name="Fountain-Jones N.M."/>
            <person name="Garbe J.R."/>
            <person name="Macchietto M.G."/>
            <person name="Kania S.A."/>
            <person name="Gerhold R.W."/>
            <person name="Richards J.E."/>
            <person name="Wolf T.M."/>
        </authorList>
    </citation>
    <scope>NUCLEOTIDE SEQUENCE</scope>
    <source>
        <strain evidence="2">MNPRO001-30</strain>
        <tissue evidence="2">Meninges</tissue>
    </source>
</reference>
<proteinExistence type="predicted"/>
<protein>
    <submittedName>
        <fullName evidence="2">Uncharacterized protein</fullName>
    </submittedName>
</protein>
<evidence type="ECO:0000313" key="2">
    <source>
        <dbReference type="EMBL" id="KAJ1348390.1"/>
    </source>
</evidence>
<evidence type="ECO:0000313" key="3">
    <source>
        <dbReference type="Proteomes" id="UP001196413"/>
    </source>
</evidence>